<gene>
    <name evidence="3" type="ORF">L0M14_00940</name>
</gene>
<dbReference type="RefSeq" id="WP_235120254.1">
    <property type="nucleotide sequence ID" value="NZ_CP090978.1"/>
</dbReference>
<dbReference type="SMART" id="SM00450">
    <property type="entry name" value="RHOD"/>
    <property type="match status" value="1"/>
</dbReference>
<accession>A0ABY3SIN0</accession>
<dbReference type="Proteomes" id="UP001649230">
    <property type="component" value="Chromosome"/>
</dbReference>
<dbReference type="PANTHER" id="PTHR43031:SF18">
    <property type="entry name" value="RHODANESE-RELATED SULFURTRANSFERASES"/>
    <property type="match status" value="1"/>
</dbReference>
<protein>
    <submittedName>
        <fullName evidence="3">Rhodanese-like domain-containing protein</fullName>
    </submittedName>
</protein>
<evidence type="ECO:0000313" key="3">
    <source>
        <dbReference type="EMBL" id="UJF33863.1"/>
    </source>
</evidence>
<evidence type="ECO:0000256" key="1">
    <source>
        <dbReference type="SAM" id="Phobius"/>
    </source>
</evidence>
<dbReference type="PROSITE" id="PS50206">
    <property type="entry name" value="RHODANESE_3"/>
    <property type="match status" value="1"/>
</dbReference>
<dbReference type="EMBL" id="CP090978">
    <property type="protein sequence ID" value="UJF33863.1"/>
    <property type="molecule type" value="Genomic_DNA"/>
</dbReference>
<keyword evidence="4" id="KW-1185">Reference proteome</keyword>
<dbReference type="InterPro" id="IPR036873">
    <property type="entry name" value="Rhodanese-like_dom_sf"/>
</dbReference>
<keyword evidence="1" id="KW-0812">Transmembrane</keyword>
<organism evidence="3 4">
    <name type="scientific">Paenibacillus hexagrammi</name>
    <dbReference type="NCBI Taxonomy" id="2908839"/>
    <lineage>
        <taxon>Bacteria</taxon>
        <taxon>Bacillati</taxon>
        <taxon>Bacillota</taxon>
        <taxon>Bacilli</taxon>
        <taxon>Bacillales</taxon>
        <taxon>Paenibacillaceae</taxon>
        <taxon>Paenibacillus</taxon>
    </lineage>
</organism>
<sequence>MEIRTIVDIVAIAFFVWFIFTRFAGVRGLKNVTSDQLQEELNHPGDYKLIDVREPGEVRQGFIPGAVNIPLSQIKRRAGEIPRDARVYLYCRSGMRSRQAARVLKGLGFSQLAHLQGGMMSWKGKVTK</sequence>
<dbReference type="CDD" id="cd00158">
    <property type="entry name" value="RHOD"/>
    <property type="match status" value="1"/>
</dbReference>
<feature type="transmembrane region" description="Helical" evidence="1">
    <location>
        <begin position="6"/>
        <end position="24"/>
    </location>
</feature>
<feature type="domain" description="Rhodanese" evidence="2">
    <location>
        <begin position="43"/>
        <end position="127"/>
    </location>
</feature>
<dbReference type="SUPFAM" id="SSF52821">
    <property type="entry name" value="Rhodanese/Cell cycle control phosphatase"/>
    <property type="match status" value="1"/>
</dbReference>
<dbReference type="InterPro" id="IPR050229">
    <property type="entry name" value="GlpE_sulfurtransferase"/>
</dbReference>
<evidence type="ECO:0000259" key="2">
    <source>
        <dbReference type="PROSITE" id="PS50206"/>
    </source>
</evidence>
<dbReference type="PANTHER" id="PTHR43031">
    <property type="entry name" value="FAD-DEPENDENT OXIDOREDUCTASE"/>
    <property type="match status" value="1"/>
</dbReference>
<name>A0ABY3SIN0_9BACL</name>
<reference evidence="3 4" key="1">
    <citation type="journal article" date="2024" name="Int. J. Syst. Evol. Microbiol.">
        <title>Paenibacillus hexagrammi sp. nov., a novel bacterium isolated from the gut content of Hexagrammos agrammus.</title>
        <authorList>
            <person name="Jung H.K."/>
            <person name="Kim D.G."/>
            <person name="Zin H."/>
            <person name="Park J."/>
            <person name="Jung H."/>
            <person name="Kim Y.O."/>
            <person name="Kong H.J."/>
            <person name="Kim J.W."/>
            <person name="Kim Y.S."/>
        </authorList>
    </citation>
    <scope>NUCLEOTIDE SEQUENCE [LARGE SCALE GENOMIC DNA]</scope>
    <source>
        <strain evidence="3 4">YPD9-1</strain>
    </source>
</reference>
<keyword evidence="1" id="KW-0472">Membrane</keyword>
<dbReference type="Gene3D" id="3.40.250.10">
    <property type="entry name" value="Rhodanese-like domain"/>
    <property type="match status" value="1"/>
</dbReference>
<evidence type="ECO:0000313" key="4">
    <source>
        <dbReference type="Proteomes" id="UP001649230"/>
    </source>
</evidence>
<proteinExistence type="predicted"/>
<keyword evidence="1" id="KW-1133">Transmembrane helix</keyword>
<dbReference type="Pfam" id="PF00581">
    <property type="entry name" value="Rhodanese"/>
    <property type="match status" value="1"/>
</dbReference>
<dbReference type="InterPro" id="IPR001763">
    <property type="entry name" value="Rhodanese-like_dom"/>
</dbReference>